<dbReference type="InterPro" id="IPR001313">
    <property type="entry name" value="Pumilio_RNA-bd_rpt"/>
</dbReference>
<evidence type="ECO:0000256" key="3">
    <source>
        <dbReference type="SAM" id="MobiDB-lite"/>
    </source>
</evidence>
<dbReference type="InterPro" id="IPR040000">
    <property type="entry name" value="NOP9"/>
</dbReference>
<dbReference type="AlphaFoldDB" id="A0AA39FKP5"/>
<dbReference type="SUPFAM" id="SSF48371">
    <property type="entry name" value="ARM repeat"/>
    <property type="match status" value="2"/>
</dbReference>
<evidence type="ECO:0000256" key="2">
    <source>
        <dbReference type="PROSITE-ProRule" id="PRU00317"/>
    </source>
</evidence>
<keyword evidence="5" id="KW-1185">Reference proteome</keyword>
<dbReference type="GO" id="GO:0003723">
    <property type="term" value="F:RNA binding"/>
    <property type="evidence" value="ECO:0007669"/>
    <property type="project" value="InterPro"/>
</dbReference>
<evidence type="ECO:0000313" key="4">
    <source>
        <dbReference type="EMBL" id="KAK0171382.1"/>
    </source>
</evidence>
<dbReference type="PANTHER" id="PTHR13102">
    <property type="entry name" value="NUCLEOLAR PROTEIN 9"/>
    <property type="match status" value="1"/>
</dbReference>
<dbReference type="GO" id="GO:0030686">
    <property type="term" value="C:90S preribosome"/>
    <property type="evidence" value="ECO:0007669"/>
    <property type="project" value="TreeGrafter"/>
</dbReference>
<dbReference type="SMART" id="SM00025">
    <property type="entry name" value="Pumilio"/>
    <property type="match status" value="6"/>
</dbReference>
<comment type="caution">
    <text evidence="4">The sequence shown here is derived from an EMBL/GenBank/DDBJ whole genome shotgun (WGS) entry which is preliminary data.</text>
</comment>
<dbReference type="PROSITE" id="PS50302">
    <property type="entry name" value="PUM"/>
    <property type="match status" value="1"/>
</dbReference>
<dbReference type="PANTHER" id="PTHR13102:SF0">
    <property type="entry name" value="NUCLEOLAR PROTEIN 9"/>
    <property type="match status" value="1"/>
</dbReference>
<feature type="region of interest" description="Disordered" evidence="3">
    <location>
        <begin position="1"/>
        <end position="29"/>
    </location>
</feature>
<protein>
    <submittedName>
        <fullName evidence="4">Uncharacterized protein</fullName>
    </submittedName>
</protein>
<dbReference type="Proteomes" id="UP001168990">
    <property type="component" value="Unassembled WGS sequence"/>
</dbReference>
<dbReference type="GO" id="GO:0000480">
    <property type="term" value="P:endonucleolytic cleavage in 5'-ETS of tricistronic rRNA transcript (SSU-rRNA, 5.8S rRNA, LSU-rRNA)"/>
    <property type="evidence" value="ECO:0007669"/>
    <property type="project" value="TreeGrafter"/>
</dbReference>
<dbReference type="InterPro" id="IPR011989">
    <property type="entry name" value="ARM-like"/>
</dbReference>
<organism evidence="4 5">
    <name type="scientific">Microctonus aethiopoides</name>
    <dbReference type="NCBI Taxonomy" id="144406"/>
    <lineage>
        <taxon>Eukaryota</taxon>
        <taxon>Metazoa</taxon>
        <taxon>Ecdysozoa</taxon>
        <taxon>Arthropoda</taxon>
        <taxon>Hexapoda</taxon>
        <taxon>Insecta</taxon>
        <taxon>Pterygota</taxon>
        <taxon>Neoptera</taxon>
        <taxon>Endopterygota</taxon>
        <taxon>Hymenoptera</taxon>
        <taxon>Apocrita</taxon>
        <taxon>Ichneumonoidea</taxon>
        <taxon>Braconidae</taxon>
        <taxon>Euphorinae</taxon>
        <taxon>Microctonus</taxon>
    </lineage>
</organism>
<dbReference type="GO" id="GO:0005730">
    <property type="term" value="C:nucleolus"/>
    <property type="evidence" value="ECO:0007669"/>
    <property type="project" value="TreeGrafter"/>
</dbReference>
<accession>A0AA39FKP5</accession>
<dbReference type="InterPro" id="IPR016024">
    <property type="entry name" value="ARM-type_fold"/>
</dbReference>
<dbReference type="GO" id="GO:0000447">
    <property type="term" value="P:endonucleolytic cleavage in ITS1 to separate SSU-rRNA from 5.8S rRNA and LSU-rRNA from tricistronic rRNA transcript (SSU-rRNA, 5.8S rRNA, LSU-rRNA)"/>
    <property type="evidence" value="ECO:0007669"/>
    <property type="project" value="TreeGrafter"/>
</dbReference>
<dbReference type="Pfam" id="PF22493">
    <property type="entry name" value="PUF_NOP9"/>
    <property type="match status" value="1"/>
</dbReference>
<name>A0AA39FKP5_9HYME</name>
<evidence type="ECO:0000256" key="1">
    <source>
        <dbReference type="ARBA" id="ARBA00022737"/>
    </source>
</evidence>
<reference evidence="4" key="1">
    <citation type="journal article" date="2023" name="bioRxiv">
        <title>Scaffold-level genome assemblies of two parasitoid biocontrol wasps reveal the parthenogenesis mechanism and an associated novel virus.</title>
        <authorList>
            <person name="Inwood S."/>
            <person name="Skelly J."/>
            <person name="Guhlin J."/>
            <person name="Harrop T."/>
            <person name="Goldson S."/>
            <person name="Dearden P."/>
        </authorList>
    </citation>
    <scope>NUCLEOTIDE SEQUENCE</scope>
    <source>
        <strain evidence="4">Irish</strain>
        <tissue evidence="4">Whole body</tissue>
    </source>
</reference>
<dbReference type="GO" id="GO:0000472">
    <property type="term" value="P:endonucleolytic cleavage to generate mature 5'-end of SSU-rRNA from (SSU-rRNA, 5.8S rRNA, LSU-rRNA)"/>
    <property type="evidence" value="ECO:0007669"/>
    <property type="project" value="TreeGrafter"/>
</dbReference>
<gene>
    <name evidence="4" type="ORF">PV328_009122</name>
</gene>
<dbReference type="Gene3D" id="1.25.10.10">
    <property type="entry name" value="Leucine-rich Repeat Variant"/>
    <property type="match status" value="2"/>
</dbReference>
<keyword evidence="1" id="KW-0677">Repeat</keyword>
<dbReference type="GO" id="GO:0000056">
    <property type="term" value="P:ribosomal small subunit export from nucleus"/>
    <property type="evidence" value="ECO:0007669"/>
    <property type="project" value="TreeGrafter"/>
</dbReference>
<feature type="repeat" description="Pumilio" evidence="2">
    <location>
        <begin position="85"/>
        <end position="120"/>
    </location>
</feature>
<proteinExistence type="predicted"/>
<dbReference type="EMBL" id="JAQQBS010000003">
    <property type="protein sequence ID" value="KAK0171382.1"/>
    <property type="molecule type" value="Genomic_DNA"/>
</dbReference>
<reference evidence="4" key="2">
    <citation type="submission" date="2023-03" db="EMBL/GenBank/DDBJ databases">
        <authorList>
            <person name="Inwood S.N."/>
            <person name="Skelly J.G."/>
            <person name="Guhlin J."/>
            <person name="Harrop T.W.R."/>
            <person name="Goldson S.G."/>
            <person name="Dearden P.K."/>
        </authorList>
    </citation>
    <scope>NUCLEOTIDE SEQUENCE</scope>
    <source>
        <strain evidence="4">Irish</strain>
        <tissue evidence="4">Whole body</tissue>
    </source>
</reference>
<evidence type="ECO:0000313" key="5">
    <source>
        <dbReference type="Proteomes" id="UP001168990"/>
    </source>
</evidence>
<dbReference type="GO" id="GO:0030688">
    <property type="term" value="C:preribosome, small subunit precursor"/>
    <property type="evidence" value="ECO:0007669"/>
    <property type="project" value="TreeGrafter"/>
</dbReference>
<sequence>MSELNKLNEENMNGGKTNIVGAKRKKKRSANQMAKKFARRRDTSDHGYELEADNYQYMVRILEVLRTEFPTMDDKLNFVSNVYEQIIDHEVEYARNQVGSRVMDSLMDYADFDVICRIIKAFNSCLRPLCSDKYGSHVLEKIICICSDRGNKLNQSAEKTNDKCKNNIEILPAHVVEYNNMALKLSKYVLNNIEEFINDLYANHILRTVVKCLGGQIDTFADSTEKKAFKTCSIVRPVIQEYKDLLINTSNRILKLPQFPEFGKDEITSGFLQILLLSLSNVDAQLTSNIIKRITNECFSENNDETLLSTIFDCEGSLRLLETCLKVAEPKLFGKLCNKYFIGNLKKLSLMKNTNFSVQRLLDYCSVKEEYETIFDELSEHLNLIIEKQYTGVLSSLANGCLRLQAKQGPFINAIFKCLDCDESNRQLHVVSLISRLITYDQYEAAKKNSRNIPIHLHGSLILQAILQFNKPIKIVNSILAMNGEDLAILFSDPKGSRILDAFMDSKYVGEKSRDKLAKQLKGHWVKLACGIHGSRCVDKIWQYSKDNQKLHIMEELASVGESLNSTKTGRLIHNKFNVALFARNKKDWIDAIGKDEKTKTLFAGIITGSNDKKFIKS</sequence>